<evidence type="ECO:0000313" key="1">
    <source>
        <dbReference type="EMBL" id="MBA2945937.1"/>
    </source>
</evidence>
<evidence type="ECO:0000313" key="2">
    <source>
        <dbReference type="Proteomes" id="UP000545761"/>
    </source>
</evidence>
<sequence>MGFINNAKANEATRVATEAYSAGRQILVFKIIEASSSHRHTGLMAGVGEQIEAIEAQGWILDRMAGVEGKALTGERTALICLFRRR</sequence>
<proteinExistence type="predicted"/>
<organism evidence="1 2">
    <name type="scientific">Streptomyces himalayensis subsp. himalayensis</name>
    <dbReference type="NCBI Taxonomy" id="2756131"/>
    <lineage>
        <taxon>Bacteria</taxon>
        <taxon>Bacillati</taxon>
        <taxon>Actinomycetota</taxon>
        <taxon>Actinomycetes</taxon>
        <taxon>Kitasatosporales</taxon>
        <taxon>Streptomycetaceae</taxon>
        <taxon>Streptomyces</taxon>
        <taxon>Streptomyces himalayensis</taxon>
    </lineage>
</organism>
<comment type="caution">
    <text evidence="1">The sequence shown here is derived from an EMBL/GenBank/DDBJ whole genome shotgun (WGS) entry which is preliminary data.</text>
</comment>
<reference evidence="1 2" key="1">
    <citation type="submission" date="2020-07" db="EMBL/GenBank/DDBJ databases">
        <title>Streptomyces isolated from Indian soil.</title>
        <authorList>
            <person name="Mandal S."/>
            <person name="Maiti P.K."/>
        </authorList>
    </citation>
    <scope>NUCLEOTIDE SEQUENCE [LARGE SCALE GENOMIC DNA]</scope>
    <source>
        <strain evidence="1 2">PSKA28</strain>
    </source>
</reference>
<protein>
    <submittedName>
        <fullName evidence="1">Uncharacterized protein</fullName>
    </submittedName>
</protein>
<dbReference type="RefSeq" id="WP_181656878.1">
    <property type="nucleotide sequence ID" value="NZ_JACEHE010000004.1"/>
</dbReference>
<accession>A0A7W0DIY2</accession>
<dbReference type="EMBL" id="JACEHE010000004">
    <property type="protein sequence ID" value="MBA2945937.1"/>
    <property type="molecule type" value="Genomic_DNA"/>
</dbReference>
<dbReference type="Proteomes" id="UP000545761">
    <property type="component" value="Unassembled WGS sequence"/>
</dbReference>
<name>A0A7W0DIY2_9ACTN</name>
<dbReference type="AlphaFoldDB" id="A0A7W0DIY2"/>
<gene>
    <name evidence="1" type="ORF">H1D24_08960</name>
</gene>